<name>A0A975FAH0_9GAMM</name>
<evidence type="ECO:0000259" key="1">
    <source>
        <dbReference type="Pfam" id="PF01850"/>
    </source>
</evidence>
<protein>
    <submittedName>
        <fullName evidence="2">Type II toxin-antitoxin system VapC family toxin</fullName>
    </submittedName>
</protein>
<dbReference type="CDD" id="cd09874">
    <property type="entry name" value="PIN_MT3492-like"/>
    <property type="match status" value="1"/>
</dbReference>
<dbReference type="InterPro" id="IPR029060">
    <property type="entry name" value="PIN-like_dom_sf"/>
</dbReference>
<feature type="domain" description="PIN" evidence="1">
    <location>
        <begin position="4"/>
        <end position="129"/>
    </location>
</feature>
<accession>A0A975FAH0</accession>
<dbReference type="EMBL" id="CP072793">
    <property type="protein sequence ID" value="QTR53370.1"/>
    <property type="molecule type" value="Genomic_DNA"/>
</dbReference>
<dbReference type="KEGG" id="tun:J9260_16970"/>
<dbReference type="Proteomes" id="UP000672009">
    <property type="component" value="Chromosome"/>
</dbReference>
<dbReference type="PANTHER" id="PTHR35901">
    <property type="entry name" value="RIBONUCLEASE VAPC3"/>
    <property type="match status" value="1"/>
</dbReference>
<dbReference type="SUPFAM" id="SSF88723">
    <property type="entry name" value="PIN domain-like"/>
    <property type="match status" value="1"/>
</dbReference>
<dbReference type="AlphaFoldDB" id="A0A975FAH0"/>
<reference evidence="2" key="1">
    <citation type="submission" date="2021-04" db="EMBL/GenBank/DDBJ databases">
        <title>Genomics, taxonomy and metabolism of representatives of sulfur bacteria of the genus Thiothrix: Thiothrix fructosivorans QT, Thiothrix unzii A1T and three new species, Thiothrix subterranea sp. nov., Thiothrix litoralis sp. nov. and 'Candidatus Thiothrix anitrata' sp. nov.</title>
        <authorList>
            <person name="Ravin N.V."/>
            <person name="Smolyakov D."/>
            <person name="Rudenko T.S."/>
            <person name="Mardanov A.V."/>
            <person name="Beletsky A.V."/>
            <person name="Markov N.D."/>
            <person name="Fomenkov A.I."/>
            <person name="Roberts R.J."/>
            <person name="Karnachuk O.V."/>
            <person name="Novikov A."/>
            <person name="Grabovich M.Y."/>
        </authorList>
    </citation>
    <scope>NUCLEOTIDE SEQUENCE</scope>
    <source>
        <strain evidence="2">A1</strain>
    </source>
</reference>
<dbReference type="InterPro" id="IPR002716">
    <property type="entry name" value="PIN_dom"/>
</dbReference>
<evidence type="ECO:0000313" key="2">
    <source>
        <dbReference type="EMBL" id="QTR53370.1"/>
    </source>
</evidence>
<keyword evidence="3" id="KW-1185">Reference proteome</keyword>
<gene>
    <name evidence="2" type="ORF">J9260_16970</name>
</gene>
<dbReference type="Pfam" id="PF01850">
    <property type="entry name" value="PIN"/>
    <property type="match status" value="1"/>
</dbReference>
<sequence length="144" mass="16237">MLLYLDTSALVKLYVQEAYSDVVNELQQQADVIASHQIAFVEFHAALARRHREDDVDTPTFEALKQAFAEDWVDYLQVETDLSLLQSAAELAEAFSLRAYDSVHLAAARHLQQQTPLPLLFACFDKRLNLAAKMLGMQSIQIAI</sequence>
<organism evidence="2 3">
    <name type="scientific">Thiothrix unzii</name>
    <dbReference type="NCBI Taxonomy" id="111769"/>
    <lineage>
        <taxon>Bacteria</taxon>
        <taxon>Pseudomonadati</taxon>
        <taxon>Pseudomonadota</taxon>
        <taxon>Gammaproteobacteria</taxon>
        <taxon>Thiotrichales</taxon>
        <taxon>Thiotrichaceae</taxon>
        <taxon>Thiothrix</taxon>
    </lineage>
</organism>
<dbReference type="InterPro" id="IPR051619">
    <property type="entry name" value="TypeII_TA_RNase_PINc/VapC"/>
</dbReference>
<proteinExistence type="predicted"/>
<evidence type="ECO:0000313" key="3">
    <source>
        <dbReference type="Proteomes" id="UP000672009"/>
    </source>
</evidence>
<dbReference type="PANTHER" id="PTHR35901:SF1">
    <property type="entry name" value="EXONUCLEASE VAPC9"/>
    <property type="match status" value="1"/>
</dbReference>
<dbReference type="RefSeq" id="WP_210218888.1">
    <property type="nucleotide sequence ID" value="NZ_CP072793.1"/>
</dbReference>
<dbReference type="Gene3D" id="3.40.50.1010">
    <property type="entry name" value="5'-nuclease"/>
    <property type="match status" value="1"/>
</dbReference>